<dbReference type="PANTHER" id="PTHR10582:SF2">
    <property type="entry name" value="INACTIVE"/>
    <property type="match status" value="1"/>
</dbReference>
<dbReference type="InterPro" id="IPR002110">
    <property type="entry name" value="Ankyrin_rpt"/>
</dbReference>
<evidence type="ECO:0000256" key="8">
    <source>
        <dbReference type="ARBA" id="ARBA00022837"/>
    </source>
</evidence>
<evidence type="ECO:0000256" key="2">
    <source>
        <dbReference type="ARBA" id="ARBA00022448"/>
    </source>
</evidence>
<dbReference type="Pfam" id="PF12796">
    <property type="entry name" value="Ank_2"/>
    <property type="match status" value="1"/>
</dbReference>
<dbReference type="GO" id="GO:0098703">
    <property type="term" value="P:calcium ion import across plasma membrane"/>
    <property type="evidence" value="ECO:0007669"/>
    <property type="project" value="TreeGrafter"/>
</dbReference>
<accession>A0A8J2S1Q6</accession>
<comment type="caution">
    <text evidence="17">The sequence shown here is derived from an EMBL/GenBank/DDBJ whole genome shotgun (WGS) entry which is preliminary data.</text>
</comment>
<keyword evidence="8" id="KW-0106">Calcium</keyword>
<evidence type="ECO:0000256" key="6">
    <source>
        <dbReference type="ARBA" id="ARBA00022692"/>
    </source>
</evidence>
<dbReference type="InterPro" id="IPR036770">
    <property type="entry name" value="Ankyrin_rpt-contain_sf"/>
</dbReference>
<feature type="transmembrane region" description="Helical" evidence="15">
    <location>
        <begin position="592"/>
        <end position="613"/>
    </location>
</feature>
<keyword evidence="18" id="KW-1185">Reference proteome</keyword>
<keyword evidence="9 15" id="KW-1133">Transmembrane helix</keyword>
<evidence type="ECO:0000256" key="14">
    <source>
        <dbReference type="SAM" id="MobiDB-lite"/>
    </source>
</evidence>
<evidence type="ECO:0000259" key="16">
    <source>
        <dbReference type="Pfam" id="PF00520"/>
    </source>
</evidence>
<keyword evidence="11 15" id="KW-0472">Membrane</keyword>
<feature type="region of interest" description="Disordered" evidence="14">
    <location>
        <begin position="1403"/>
        <end position="1422"/>
    </location>
</feature>
<feature type="region of interest" description="Disordered" evidence="14">
    <location>
        <begin position="1099"/>
        <end position="1135"/>
    </location>
</feature>
<keyword evidence="2" id="KW-0813">Transport</keyword>
<organism evidence="17 18">
    <name type="scientific">Daphnia galeata</name>
    <dbReference type="NCBI Taxonomy" id="27404"/>
    <lineage>
        <taxon>Eukaryota</taxon>
        <taxon>Metazoa</taxon>
        <taxon>Ecdysozoa</taxon>
        <taxon>Arthropoda</taxon>
        <taxon>Crustacea</taxon>
        <taxon>Branchiopoda</taxon>
        <taxon>Diplostraca</taxon>
        <taxon>Cladocera</taxon>
        <taxon>Anomopoda</taxon>
        <taxon>Daphniidae</taxon>
        <taxon>Daphnia</taxon>
    </lineage>
</organism>
<feature type="transmembrane region" description="Helical" evidence="15">
    <location>
        <begin position="385"/>
        <end position="405"/>
    </location>
</feature>
<comment type="subcellular location">
    <subcellularLocation>
        <location evidence="1">Cell membrane</location>
        <topology evidence="1">Multi-pass membrane protein</topology>
    </subcellularLocation>
</comment>
<dbReference type="PANTHER" id="PTHR10582">
    <property type="entry name" value="TRANSIENT RECEPTOR POTENTIAL ION CHANNEL PROTEIN"/>
    <property type="match status" value="1"/>
</dbReference>
<dbReference type="SMART" id="SM00248">
    <property type="entry name" value="ANK"/>
    <property type="match status" value="4"/>
</dbReference>
<dbReference type="OrthoDB" id="533508at2759"/>
<feature type="repeat" description="ANK" evidence="13">
    <location>
        <begin position="221"/>
        <end position="253"/>
    </location>
</feature>
<evidence type="ECO:0000256" key="4">
    <source>
        <dbReference type="ARBA" id="ARBA00022568"/>
    </source>
</evidence>
<feature type="domain" description="Ion transport" evidence="16">
    <location>
        <begin position="416"/>
        <end position="631"/>
    </location>
</feature>
<dbReference type="InterPro" id="IPR005821">
    <property type="entry name" value="Ion_trans_dom"/>
</dbReference>
<evidence type="ECO:0000256" key="11">
    <source>
        <dbReference type="ARBA" id="ARBA00023136"/>
    </source>
</evidence>
<dbReference type="InterPro" id="IPR024862">
    <property type="entry name" value="TRPV"/>
</dbReference>
<evidence type="ECO:0000256" key="13">
    <source>
        <dbReference type="PROSITE-ProRule" id="PRU00023"/>
    </source>
</evidence>
<protein>
    <recommendedName>
        <fullName evidence="16">Ion transport domain-containing protein</fullName>
    </recommendedName>
</protein>
<dbReference type="GO" id="GO:0005262">
    <property type="term" value="F:calcium channel activity"/>
    <property type="evidence" value="ECO:0007669"/>
    <property type="project" value="UniProtKB-KW"/>
</dbReference>
<keyword evidence="5" id="KW-0107">Calcium channel</keyword>
<dbReference type="Proteomes" id="UP000789390">
    <property type="component" value="Unassembled WGS sequence"/>
</dbReference>
<evidence type="ECO:0000256" key="5">
    <source>
        <dbReference type="ARBA" id="ARBA00022673"/>
    </source>
</evidence>
<keyword evidence="6 15" id="KW-0812">Transmembrane</keyword>
<dbReference type="Pfam" id="PF00520">
    <property type="entry name" value="Ion_trans"/>
    <property type="match status" value="1"/>
</dbReference>
<sequence>MGNCKGKGNDPFGKLNSSAFDRVTSRTSTDDDCLLYQLADYQKGGDLIRYFTKEGPRATEELLKEQIPLLLYRKGEGQMVKRSDYLKWKYRNKRHVGVPVNEDVPGWADHFACWNFDYRGSLGESLLHVLLVCNTSIHCKLAKLLIVLFPNLALDVVEGNEFRGASALHLAIAYDSLEVIKLLVEAGANVKQRAVGTFFLPRDQQRARPSRTTDYEGLAYFGEYPISWAACCNNEAAYNLLIDRGADPNSQDSFGNMVLHMVVICNKLEMYGYALRHPHIQAKMGIVNKAGFTPLTLSCRLGQATIFREMLELTAKEFWRYSNITCSAYPLNALDTILPDGRCNMTSALMIILNGTKEEHLDMLDGGIIQRLLEEKWKTFAQRQFLKRLGILFFHLLVLSAAVYTRPRRDRPLIPDDYDALNAMDITRFCFEIITVLSCIGYVVIQQISELKNVGLKGFLYQLSNNPAKAIFLVSNFLTLACIPCRFLGNRDAEEAILIFALPSAWFFLMFFAGAIRLTGPFVTMIYSMITGDMLTFAIIYSIMLLAFAQAFFFLHRGHPDKTLFSNFISTWMGLFHWTLGDYNYNSLQDTVYPAVTTTVFVIFMIMVPILLLNMLIAMMGNTYALVIQQSEKEWVKQWAKIVIALERAVNQTNCKEYLVSYSIKVSGGSDGSDGSPPQEEVRGVMVIKSKNKTRARQRKGALNNWKRVGKRTIKELKRRGITGDQLRRQIWEPKTPSTTSINASPCVTPVPCPPSAAMLLMDGMNGGSGLGMGGPGVDTFAFGAAFNDLSGFSGGGGHSSNKISEPSPSTNPINQEALNAALLNKLSLNMPFEDVFESSCTAPVAAVVPSIPVPEPVSAPMFPPIPGVAPSVPIPVLPGSTEVFPPIPAPILPTSNFIYPSLPPLITPTPPTPSVTTATSIFPPLPPLPLDSGPSFIDQLDNSSQLSDIENEIIAQTLLSANVKQKKKTTDSQPKDSLPPLFRARLLDTPGQSIEGEVIYVGGSIEGVVFPDPMPINAAVPIDLPISSFSPDLRRTKTLGSFQRAESIDLIGFDQQDEEPKALIVVDPQPLIIIDPELKRDKVPPVVVDDKLLAAVHRDPSVSKSKRSSKSRHHRKHHQFSRANVVAPMEFDSDSPQQLTERIYQIEEHIPESSPCYSQLDLVSRGAEAPSSERVRLSETTTTQHRSLLARSTTVAEEEDHNQRIQKLKSSNSTPGDRRMLHLSESESLASSSSGVDENLYTATRVMPRSEPQRMSSTASSSSTCSGSQAIASFVMPSNEQQPTPFVAPDPVVVFHISGSNTNDEMTSSSRLPSSPMLSTKLMMSTNNKRPMTRHTTKMASITTVGKVKRFNVMTASKGNRNRSPRREIAEHSLSSTSSRIDQAKADHFRSPASPAVLNLSNLLGGGDTEPPVHDEITGDI</sequence>
<dbReference type="PROSITE" id="PS50088">
    <property type="entry name" value="ANK_REPEAT"/>
    <property type="match status" value="2"/>
</dbReference>
<evidence type="ECO:0000256" key="15">
    <source>
        <dbReference type="SAM" id="Phobius"/>
    </source>
</evidence>
<dbReference type="Gene3D" id="1.25.40.20">
    <property type="entry name" value="Ankyrin repeat-containing domain"/>
    <property type="match status" value="1"/>
</dbReference>
<dbReference type="GO" id="GO:0005886">
    <property type="term" value="C:plasma membrane"/>
    <property type="evidence" value="ECO:0007669"/>
    <property type="project" value="UniProtKB-SubCell"/>
</dbReference>
<dbReference type="Pfam" id="PF00023">
    <property type="entry name" value="Ank"/>
    <property type="match status" value="1"/>
</dbReference>
<evidence type="ECO:0000256" key="10">
    <source>
        <dbReference type="ARBA" id="ARBA00023065"/>
    </source>
</evidence>
<dbReference type="FunFam" id="1.10.287.70:FF:000132">
    <property type="entry name" value="OSMotic avoidance abnormal family member"/>
    <property type="match status" value="1"/>
</dbReference>
<reference evidence="17" key="1">
    <citation type="submission" date="2021-11" db="EMBL/GenBank/DDBJ databases">
        <authorList>
            <person name="Schell T."/>
        </authorList>
    </citation>
    <scope>NUCLEOTIDE SEQUENCE</scope>
    <source>
        <strain evidence="17">M5</strain>
    </source>
</reference>
<feature type="transmembrane region" description="Helical" evidence="15">
    <location>
        <begin position="496"/>
        <end position="516"/>
    </location>
</feature>
<evidence type="ECO:0000256" key="1">
    <source>
        <dbReference type="ARBA" id="ARBA00004651"/>
    </source>
</evidence>
<evidence type="ECO:0000256" key="9">
    <source>
        <dbReference type="ARBA" id="ARBA00022989"/>
    </source>
</evidence>
<keyword evidence="13" id="KW-0040">ANK repeat</keyword>
<keyword evidence="12" id="KW-0407">Ion channel</keyword>
<feature type="transmembrane region" description="Helical" evidence="15">
    <location>
        <begin position="536"/>
        <end position="555"/>
    </location>
</feature>
<feature type="transmembrane region" description="Helical" evidence="15">
    <location>
        <begin position="564"/>
        <end position="580"/>
    </location>
</feature>
<evidence type="ECO:0000256" key="3">
    <source>
        <dbReference type="ARBA" id="ARBA00022475"/>
    </source>
</evidence>
<dbReference type="SUPFAM" id="SSF48403">
    <property type="entry name" value="Ankyrin repeat"/>
    <property type="match status" value="1"/>
</dbReference>
<dbReference type="GO" id="GO:0034703">
    <property type="term" value="C:cation channel complex"/>
    <property type="evidence" value="ECO:0007669"/>
    <property type="project" value="UniProtKB-ARBA"/>
</dbReference>
<keyword evidence="3" id="KW-1003">Cell membrane</keyword>
<feature type="transmembrane region" description="Helical" evidence="15">
    <location>
        <begin position="468"/>
        <end position="489"/>
    </location>
</feature>
<dbReference type="EMBL" id="CAKKLH010000311">
    <property type="protein sequence ID" value="CAH0111208.1"/>
    <property type="molecule type" value="Genomic_DNA"/>
</dbReference>
<keyword evidence="10" id="KW-0406">Ion transport</keyword>
<feature type="repeat" description="ANK" evidence="13">
    <location>
        <begin position="163"/>
        <end position="195"/>
    </location>
</feature>
<evidence type="ECO:0000256" key="12">
    <source>
        <dbReference type="ARBA" id="ARBA00023303"/>
    </source>
</evidence>
<evidence type="ECO:0000313" key="17">
    <source>
        <dbReference type="EMBL" id="CAH0111208.1"/>
    </source>
</evidence>
<evidence type="ECO:0000313" key="18">
    <source>
        <dbReference type="Proteomes" id="UP000789390"/>
    </source>
</evidence>
<dbReference type="FunFam" id="1.25.40.20:FF:000185">
    <property type="entry name" value="OSMotic avoidance abnormal family member"/>
    <property type="match status" value="1"/>
</dbReference>
<proteinExistence type="predicted"/>
<feature type="transmembrane region" description="Helical" evidence="15">
    <location>
        <begin position="426"/>
        <end position="448"/>
    </location>
</feature>
<gene>
    <name evidence="17" type="ORF">DGAL_LOCUS14844</name>
</gene>
<feature type="compositionally biased region" description="Basic residues" evidence="14">
    <location>
        <begin position="1105"/>
        <end position="1121"/>
    </location>
</feature>
<dbReference type="PROSITE" id="PS50297">
    <property type="entry name" value="ANK_REP_REGION"/>
    <property type="match status" value="1"/>
</dbReference>
<keyword evidence="4" id="KW-0109">Calcium transport</keyword>
<evidence type="ECO:0000256" key="7">
    <source>
        <dbReference type="ARBA" id="ARBA00022737"/>
    </source>
</evidence>
<feature type="region of interest" description="Disordered" evidence="14">
    <location>
        <begin position="1358"/>
        <end position="1382"/>
    </location>
</feature>
<name>A0A8J2S1Q6_9CRUS</name>
<feature type="region of interest" description="Disordered" evidence="14">
    <location>
        <begin position="1194"/>
        <end position="1220"/>
    </location>
</feature>
<keyword evidence="7" id="KW-0677">Repeat</keyword>
<feature type="compositionally biased region" description="Basic and acidic residues" evidence="14">
    <location>
        <begin position="1412"/>
        <end position="1422"/>
    </location>
</feature>